<keyword evidence="4" id="KW-1185">Reference proteome</keyword>
<dbReference type="CDD" id="cd02511">
    <property type="entry name" value="Beta4Glucosyltransferase"/>
    <property type="match status" value="1"/>
</dbReference>
<dbReference type="Pfam" id="PF00535">
    <property type="entry name" value="Glycos_transf_2"/>
    <property type="match status" value="1"/>
</dbReference>
<evidence type="ECO:0000256" key="1">
    <source>
        <dbReference type="ARBA" id="ARBA00038494"/>
    </source>
</evidence>
<dbReference type="SUPFAM" id="SSF53448">
    <property type="entry name" value="Nucleotide-diphospho-sugar transferases"/>
    <property type="match status" value="1"/>
</dbReference>
<reference evidence="3" key="2">
    <citation type="submission" date="2020-09" db="EMBL/GenBank/DDBJ databases">
        <authorList>
            <person name="Sun Q."/>
            <person name="Kim S."/>
        </authorList>
    </citation>
    <scope>NUCLEOTIDE SEQUENCE</scope>
    <source>
        <strain evidence="3">KCTC 12870</strain>
    </source>
</reference>
<sequence length="276" mass="32527">MSVSVLILTYNEEVNLQKCLESVAFSDDVWVLDSQSSDQTVAIARSGGATVLTRAFDNYAAQRMYGLQQDFKHDWILMLDADERISPELATEIQSVIQSNNSSVTLYRVRRKDMFMGKWLRRSSGYPTWFGRLFRRGKVRVEREVNEEYYTDGKVGLLREHLIHYPFNKGIEYWITRHNIYSSMETDRLEMELSSQSIPWKLFLNKDPMLRRRALKQFAYRMPFRPFGAFIYLYIVRGGFLDGAAGFRFSTMRAAYEFMIDIKLQEARYRRKNEQG</sequence>
<dbReference type="EMBL" id="BMXG01000013">
    <property type="protein sequence ID" value="GHC04790.1"/>
    <property type="molecule type" value="Genomic_DNA"/>
</dbReference>
<dbReference type="Proteomes" id="UP000642829">
    <property type="component" value="Unassembled WGS sequence"/>
</dbReference>
<dbReference type="Gene3D" id="3.90.550.10">
    <property type="entry name" value="Spore Coat Polysaccharide Biosynthesis Protein SpsA, Chain A"/>
    <property type="match status" value="1"/>
</dbReference>
<protein>
    <submittedName>
        <fullName evidence="3">Glycosyl transferase</fullName>
    </submittedName>
</protein>
<dbReference type="AlphaFoldDB" id="A0A8J3GEM8"/>
<evidence type="ECO:0000259" key="2">
    <source>
        <dbReference type="Pfam" id="PF00535"/>
    </source>
</evidence>
<dbReference type="PANTHER" id="PTHR43630">
    <property type="entry name" value="POLY-BETA-1,6-N-ACETYL-D-GLUCOSAMINE SYNTHASE"/>
    <property type="match status" value="1"/>
</dbReference>
<evidence type="ECO:0000313" key="4">
    <source>
        <dbReference type="Proteomes" id="UP000642829"/>
    </source>
</evidence>
<dbReference type="InterPro" id="IPR029044">
    <property type="entry name" value="Nucleotide-diphossugar_trans"/>
</dbReference>
<dbReference type="RefSeq" id="WP_189515076.1">
    <property type="nucleotide sequence ID" value="NZ_BMXG01000013.1"/>
</dbReference>
<evidence type="ECO:0000313" key="3">
    <source>
        <dbReference type="EMBL" id="GHC04790.1"/>
    </source>
</evidence>
<reference evidence="3" key="1">
    <citation type="journal article" date="2014" name="Int. J. Syst. Evol. Microbiol.">
        <title>Complete genome sequence of Corynebacterium casei LMG S-19264T (=DSM 44701T), isolated from a smear-ripened cheese.</title>
        <authorList>
            <consortium name="US DOE Joint Genome Institute (JGI-PGF)"/>
            <person name="Walter F."/>
            <person name="Albersmeier A."/>
            <person name="Kalinowski J."/>
            <person name="Ruckert C."/>
        </authorList>
    </citation>
    <scope>NUCLEOTIDE SEQUENCE</scope>
    <source>
        <strain evidence="3">KCTC 12870</strain>
    </source>
</reference>
<dbReference type="InterPro" id="IPR001173">
    <property type="entry name" value="Glyco_trans_2-like"/>
</dbReference>
<dbReference type="GO" id="GO:0016740">
    <property type="term" value="F:transferase activity"/>
    <property type="evidence" value="ECO:0007669"/>
    <property type="project" value="UniProtKB-KW"/>
</dbReference>
<name>A0A8J3GEM8_9BACT</name>
<proteinExistence type="inferred from homology"/>
<dbReference type="PANTHER" id="PTHR43630:SF2">
    <property type="entry name" value="GLYCOSYLTRANSFERASE"/>
    <property type="match status" value="1"/>
</dbReference>
<comment type="similarity">
    <text evidence="1">Belongs to the glycosyltransferase 2 family. WaaE/KdtX subfamily.</text>
</comment>
<comment type="caution">
    <text evidence="3">The sequence shown here is derived from an EMBL/GenBank/DDBJ whole genome shotgun (WGS) entry which is preliminary data.</text>
</comment>
<accession>A0A8J3GEM8</accession>
<organism evidence="3 4">
    <name type="scientific">Cerasicoccus arenae</name>
    <dbReference type="NCBI Taxonomy" id="424488"/>
    <lineage>
        <taxon>Bacteria</taxon>
        <taxon>Pseudomonadati</taxon>
        <taxon>Verrucomicrobiota</taxon>
        <taxon>Opitutia</taxon>
        <taxon>Puniceicoccales</taxon>
        <taxon>Cerasicoccaceae</taxon>
        <taxon>Cerasicoccus</taxon>
    </lineage>
</organism>
<feature type="domain" description="Glycosyltransferase 2-like" evidence="2">
    <location>
        <begin position="4"/>
        <end position="138"/>
    </location>
</feature>
<keyword evidence="3" id="KW-0808">Transferase</keyword>
<gene>
    <name evidence="3" type="ORF">GCM10007047_22030</name>
</gene>